<comment type="caution">
    <text evidence="3">The sequence shown here is derived from an EMBL/GenBank/DDBJ whole genome shotgun (WGS) entry which is preliminary data.</text>
</comment>
<dbReference type="OrthoDB" id="3647690at2759"/>
<dbReference type="STRING" id="42249.A0A317SDY9"/>
<dbReference type="Gene3D" id="3.40.50.12360">
    <property type="match status" value="1"/>
</dbReference>
<evidence type="ECO:0000256" key="2">
    <source>
        <dbReference type="SAM" id="MobiDB-lite"/>
    </source>
</evidence>
<accession>A0A317SDY9</accession>
<sequence>MSENTDKAPPAPLPRARTVAEIRERLLLNRKATDEKIKSARMSRDALRTPSRAPSNAFENLSLGSSPLALNSQRAGSFSNNYSDPAMFGSPNLGAEEHLLGLPLGTDSSSNGVAQRAAYISAITAKSEMIDKFLNHPFPAPEELAGEMDKLVAECRLIAVHPDLPYSEINPRDVDFEKESKNYIAKSPKFSFLKKLFDSISELSIKVEIVASPGRTIDMLEIFFRGIKVHCTRRDKLNQLPRLPASEQRGFGKVALLPSSKSGAVVVSADLVIAMDSTFVADVPEVVRVRKSLFVVGKLAPVLRLVSLNTLEHIELCYGDSEPRYPALYTYIETMKNLLHDAGTLADSYKPTFATAVLSTAKWLSKNPIEGAPKLEGFPLLPIVERLPQVRGSELHDKRKREGEPSGGQSPGPSPPASIQTKRLRIACPINSLATSSPSRHMGTATPAKDPVPIQPTPPAESEAHLPSLAMQIDGDDVGATGVVDDGPPKSWVYITDEVVDKMEPADLKKTLKAGKQVLQEWKRFALLTQDTVNKHRESFTALQTEKDGLVKSLSKADARGKRLDSEISKLRDDLKQANSAVQRAKADFSSAADPLPVIGQLRDENEKLRKKLESMDRREKAKEEEFEFLREQYQNATSSGVELRKDLDRVKADNDVLQRRAAATVLELHQSHVSSQLENYKSQVAVLKSKLLERETRLSRLEERTSGITRGRAHPGDRAATTTPTVSHQPEPVSQNATNRTERSTNPLP</sequence>
<keyword evidence="4" id="KW-1185">Reference proteome</keyword>
<dbReference type="Gene3D" id="1.20.5.1700">
    <property type="match status" value="1"/>
</dbReference>
<evidence type="ECO:0008006" key="5">
    <source>
        <dbReference type="Google" id="ProtNLM"/>
    </source>
</evidence>
<feature type="compositionally biased region" description="Polar residues" evidence="2">
    <location>
        <begin position="721"/>
        <end position="750"/>
    </location>
</feature>
<feature type="compositionally biased region" description="Basic and acidic residues" evidence="2">
    <location>
        <begin position="393"/>
        <end position="404"/>
    </location>
</feature>
<protein>
    <recommendedName>
        <fullName evidence="5">HDA1 complex subunit</fullName>
    </recommendedName>
</protein>
<gene>
    <name evidence="3" type="ORF">C7212DRAFT_301179</name>
</gene>
<dbReference type="EMBL" id="PYWC01000094">
    <property type="protein sequence ID" value="PWW72749.1"/>
    <property type="molecule type" value="Genomic_DNA"/>
</dbReference>
<dbReference type="AlphaFoldDB" id="A0A317SDY9"/>
<reference evidence="3 4" key="1">
    <citation type="submission" date="2018-03" db="EMBL/GenBank/DDBJ databases">
        <title>Genomes of Pezizomycetes fungi and the evolution of truffles.</title>
        <authorList>
            <person name="Murat C."/>
            <person name="Payen T."/>
            <person name="Noel B."/>
            <person name="Kuo A."/>
            <person name="Martin F.M."/>
        </authorList>
    </citation>
    <scope>NUCLEOTIDE SEQUENCE [LARGE SCALE GENOMIC DNA]</scope>
    <source>
        <strain evidence="3">091103-1</strain>
    </source>
</reference>
<keyword evidence="1" id="KW-0175">Coiled coil</keyword>
<proteinExistence type="predicted"/>
<dbReference type="InterPro" id="IPR038609">
    <property type="entry name" value="HDA1_su2/3_sf"/>
</dbReference>
<evidence type="ECO:0000256" key="1">
    <source>
        <dbReference type="SAM" id="Coils"/>
    </source>
</evidence>
<name>A0A317SDY9_9PEZI</name>
<evidence type="ECO:0000313" key="4">
    <source>
        <dbReference type="Proteomes" id="UP000246991"/>
    </source>
</evidence>
<feature type="region of interest" description="Disordered" evidence="2">
    <location>
        <begin position="699"/>
        <end position="750"/>
    </location>
</feature>
<feature type="compositionally biased region" description="Basic and acidic residues" evidence="2">
    <location>
        <begin position="33"/>
        <end position="47"/>
    </location>
</feature>
<evidence type="ECO:0000313" key="3">
    <source>
        <dbReference type="EMBL" id="PWW72749.1"/>
    </source>
</evidence>
<dbReference type="InterPro" id="IPR021006">
    <property type="entry name" value="Hda2/3"/>
</dbReference>
<dbReference type="GO" id="GO:0070823">
    <property type="term" value="C:HDA1 complex"/>
    <property type="evidence" value="ECO:0007669"/>
    <property type="project" value="InterPro"/>
</dbReference>
<feature type="region of interest" description="Disordered" evidence="2">
    <location>
        <begin position="33"/>
        <end position="60"/>
    </location>
</feature>
<dbReference type="Proteomes" id="UP000246991">
    <property type="component" value="Unassembled WGS sequence"/>
</dbReference>
<feature type="coiled-coil region" evidence="1">
    <location>
        <begin position="561"/>
        <end position="640"/>
    </location>
</feature>
<organism evidence="3 4">
    <name type="scientific">Tuber magnatum</name>
    <name type="common">white Piedmont truffle</name>
    <dbReference type="NCBI Taxonomy" id="42249"/>
    <lineage>
        <taxon>Eukaryota</taxon>
        <taxon>Fungi</taxon>
        <taxon>Dikarya</taxon>
        <taxon>Ascomycota</taxon>
        <taxon>Pezizomycotina</taxon>
        <taxon>Pezizomycetes</taxon>
        <taxon>Pezizales</taxon>
        <taxon>Tuberaceae</taxon>
        <taxon>Tuber</taxon>
    </lineage>
</organism>
<dbReference type="Pfam" id="PF11496">
    <property type="entry name" value="HDA2-3"/>
    <property type="match status" value="1"/>
</dbReference>
<feature type="region of interest" description="Disordered" evidence="2">
    <location>
        <begin position="389"/>
        <end position="419"/>
    </location>
</feature>